<evidence type="ECO:0000256" key="6">
    <source>
        <dbReference type="ARBA" id="ARBA00022490"/>
    </source>
</evidence>
<dbReference type="GO" id="GO:0046856">
    <property type="term" value="P:phosphatidylinositol dephosphorylation"/>
    <property type="evidence" value="ECO:0007669"/>
    <property type="project" value="InterPro"/>
</dbReference>
<dbReference type="PANTHER" id="PTHR11200:SF269">
    <property type="entry name" value="PHOSPHATIDYLINOSITOL 4,5-BISPHOSPHATE 5-PHOSPHATASE INP51"/>
    <property type="match status" value="1"/>
</dbReference>
<comment type="subcellular location">
    <subcellularLocation>
        <location evidence="1">Cytoplasm</location>
    </subcellularLocation>
</comment>
<evidence type="ECO:0000256" key="5">
    <source>
        <dbReference type="ARBA" id="ARBA00022448"/>
    </source>
</evidence>
<dbReference type="AlphaFoldDB" id="A0AA91T0J7"/>
<accession>A0AA91T0J7</accession>
<dbReference type="Proteomes" id="UP000195602">
    <property type="component" value="Unassembled WGS sequence"/>
</dbReference>
<evidence type="ECO:0000256" key="7">
    <source>
        <dbReference type="ARBA" id="ARBA00022801"/>
    </source>
</evidence>
<keyword evidence="5" id="KW-0813">Transport</keyword>
<dbReference type="SMART" id="SM00128">
    <property type="entry name" value="IPPc"/>
    <property type="match status" value="1"/>
</dbReference>
<protein>
    <recommendedName>
        <fullName evidence="4">phosphoinositide 5-phosphatase</fullName>
        <ecNumber evidence="4">3.1.3.36</ecNumber>
    </recommendedName>
</protein>
<evidence type="ECO:0000256" key="8">
    <source>
        <dbReference type="ARBA" id="ARBA00022927"/>
    </source>
</evidence>
<dbReference type="GO" id="GO:0043813">
    <property type="term" value="F:phosphatidylinositol-3,5-bisphosphate 5-phosphatase activity"/>
    <property type="evidence" value="ECO:0007669"/>
    <property type="project" value="TreeGrafter"/>
</dbReference>
<evidence type="ECO:0000313" key="10">
    <source>
        <dbReference type="EMBL" id="OVF07157.1"/>
    </source>
</evidence>
<dbReference type="GO" id="GO:0004439">
    <property type="term" value="F:phosphatidylinositol-4,5-bisphosphate 5-phosphatase activity"/>
    <property type="evidence" value="ECO:0007669"/>
    <property type="project" value="UniProtKB-EC"/>
</dbReference>
<comment type="similarity">
    <text evidence="3">In the central section; belongs to the inositol 1,4,5-trisphosphate 5-phosphatase family.</text>
</comment>
<keyword evidence="7" id="KW-0378">Hydrolase</keyword>
<name>A0AA91T0J7_CLALS</name>
<keyword evidence="6" id="KW-0963">Cytoplasm</keyword>
<reference evidence="10 11" key="1">
    <citation type="submission" date="2017-04" db="EMBL/GenBank/DDBJ databases">
        <title>Draft genome of the yeast Clavispora lusitaniae type strain CBS 6936.</title>
        <authorList>
            <person name="Durrens P."/>
            <person name="Klopp C."/>
            <person name="Biteau N."/>
            <person name="Fitton-Ouhabi V."/>
            <person name="Dementhon K."/>
            <person name="Accoceberry I."/>
            <person name="Sherman D.J."/>
            <person name="Noel T."/>
        </authorList>
    </citation>
    <scope>NUCLEOTIDE SEQUENCE [LARGE SCALE GENOMIC DNA]</scope>
    <source>
        <strain evidence="10 11">CBS 6936</strain>
    </source>
</reference>
<evidence type="ECO:0000256" key="4">
    <source>
        <dbReference type="ARBA" id="ARBA00013044"/>
    </source>
</evidence>
<dbReference type="Pfam" id="PF22669">
    <property type="entry name" value="Exo_endo_phos2"/>
    <property type="match status" value="1"/>
</dbReference>
<dbReference type="InterPro" id="IPR036691">
    <property type="entry name" value="Endo/exonu/phosph_ase_sf"/>
</dbReference>
<dbReference type="InterPro" id="IPR000300">
    <property type="entry name" value="IPPc"/>
</dbReference>
<dbReference type="Gene3D" id="3.60.10.10">
    <property type="entry name" value="Endonuclease/exonuclease/phosphatase"/>
    <property type="match status" value="1"/>
</dbReference>
<dbReference type="GO" id="GO:0016020">
    <property type="term" value="C:membrane"/>
    <property type="evidence" value="ECO:0007669"/>
    <property type="project" value="TreeGrafter"/>
</dbReference>
<evidence type="ECO:0000259" key="9">
    <source>
        <dbReference type="PROSITE" id="PS50275"/>
    </source>
</evidence>
<dbReference type="PROSITE" id="PS50275">
    <property type="entry name" value="SAC"/>
    <property type="match status" value="1"/>
</dbReference>
<evidence type="ECO:0000256" key="2">
    <source>
        <dbReference type="ARBA" id="ARBA00008943"/>
    </source>
</evidence>
<dbReference type="FunFam" id="3.60.10.10:FF:000029">
    <property type="entry name" value="Inositol polyphosphate 5-phosphatase"/>
    <property type="match status" value="1"/>
</dbReference>
<dbReference type="EMBL" id="LYUB02000015">
    <property type="protein sequence ID" value="OVF07157.1"/>
    <property type="molecule type" value="Genomic_DNA"/>
</dbReference>
<evidence type="ECO:0000313" key="11">
    <source>
        <dbReference type="Proteomes" id="UP000195602"/>
    </source>
</evidence>
<dbReference type="SUPFAM" id="SSF56219">
    <property type="entry name" value="DNase I-like"/>
    <property type="match status" value="1"/>
</dbReference>
<feature type="domain" description="SAC" evidence="9">
    <location>
        <begin position="171"/>
        <end position="542"/>
    </location>
</feature>
<dbReference type="PANTHER" id="PTHR11200">
    <property type="entry name" value="INOSITOL 5-PHOSPHATASE"/>
    <property type="match status" value="1"/>
</dbReference>
<dbReference type="EC" id="3.1.3.36" evidence="4"/>
<comment type="caution">
    <text evidence="10">The sequence shown here is derived from an EMBL/GenBank/DDBJ whole genome shotgun (WGS) entry which is preliminary data.</text>
</comment>
<dbReference type="InterPro" id="IPR046985">
    <property type="entry name" value="IP5"/>
</dbReference>
<keyword evidence="8" id="KW-0653">Protein transport</keyword>
<gene>
    <name evidence="10" type="ORF">A9F13_15g01397</name>
</gene>
<organism evidence="10 11">
    <name type="scientific">Clavispora lusitaniae</name>
    <name type="common">Candida lusitaniae</name>
    <dbReference type="NCBI Taxonomy" id="36911"/>
    <lineage>
        <taxon>Eukaryota</taxon>
        <taxon>Fungi</taxon>
        <taxon>Dikarya</taxon>
        <taxon>Ascomycota</taxon>
        <taxon>Saccharomycotina</taxon>
        <taxon>Pichiomycetes</taxon>
        <taxon>Metschnikowiaceae</taxon>
        <taxon>Clavispora</taxon>
    </lineage>
</organism>
<dbReference type="InterPro" id="IPR002013">
    <property type="entry name" value="SAC_dom"/>
</dbReference>
<dbReference type="Pfam" id="PF02383">
    <property type="entry name" value="Syja_N"/>
    <property type="match status" value="1"/>
</dbReference>
<comment type="similarity">
    <text evidence="2">Belongs to the synaptojanin family.</text>
</comment>
<evidence type="ECO:0000256" key="3">
    <source>
        <dbReference type="ARBA" id="ARBA00009678"/>
    </source>
</evidence>
<proteinExistence type="inferred from homology"/>
<dbReference type="GO" id="GO:0015031">
    <property type="term" value="P:protein transport"/>
    <property type="evidence" value="ECO:0007669"/>
    <property type="project" value="UniProtKB-KW"/>
</dbReference>
<dbReference type="GO" id="GO:0005737">
    <property type="term" value="C:cytoplasm"/>
    <property type="evidence" value="ECO:0007669"/>
    <property type="project" value="UniProtKB-SubCell"/>
</dbReference>
<dbReference type="KEGG" id="clus:A9F13_15g01397"/>
<sequence length="1040" mass="118151">MRLYLNEYPRTFVVADSQFSLIIRHPNPQYSSHEHSHRHAHIHLEGRKAKEARSKNKSGQNKVMVEFVRTEALTLKGFSDITPGRTREKVLTGFLGFLNVKGQIFLGFITRSTKVASPKLGENIHMIDSVDFFCLNSDHYDGWINKEDEVHSGASSEEVESVQTGYPAGSVKRFLSSGNFYFSKNFDVTTTMQERGSPTSSSHAFNSSDSYFSRFMWNSYMGSELLEFRSTLSLQERESFDSAGFLITIMRGYAKSVNLKFSDRENALVTLISKQSCKKKGPLFGEWGCDEAGAVSNFVESEVIIYTESFCLSYVILRGNVPSFWELQSNFSKKSLLSSKKSKKVVFTRSSEASQHAFIRHFNDLGKTYGDIHVVNCLSQDPHTYKGELNKNFKSLLDAAIKSKDECNGDLPDAAVMQQTPTNNYKLSYTDMPISTSYMKKVGYSTINPADVVGPLNNAVIDFGAMFYDLKRYSYIGRQLGVMRVNSFDCLSKANFVSKAICQEVIELALRDMNIKAPHDLYIQHAKLWSENDDVLKHLTLNYQANMTKIQNSKSSAAKHSLKQQLTWKYMNVVGEVKQSDVAMLKLLGRLEDQDGVVLYNPFHQYVSLELKKRSSEFSYSKEIKIFASTFNVNGDVSHDDNLREWIFPSKHDVDKDYDIIFIGFEEIIELTAGNMMNVKSDNFIAWEKEIKKILEESKYTKEKYVSLWSWQMGGIAVLLFIKESHVSNISDIEGSVKKTGLGGMSANKGGIGISLTYAKTSLCFVCSHLAAGFSNIDERHQDYKTIAKGILFSKRKKIKDHEGVIWLGDFNYRIDLQNEHVKNLIKAGSFQKLFEYDQLNRQMASGESFPFFNEMEITFPPTYKFDNNTKVYDTSEKQRIPAWTDRILSMSKGETLKQEVYDCEEDVIFSDHRPVYAIFKASVAMINETAKKEITHDIYESYKKDVGDINVLITSSDISQFVDDKNSDDMPPPSSDAKKWWLEKGAAAKVSIPELENTPPEGENAMVINPRFPINPFVPTDEPEFIRKADLLKLVESKS</sequence>
<evidence type="ECO:0000256" key="1">
    <source>
        <dbReference type="ARBA" id="ARBA00004496"/>
    </source>
</evidence>